<dbReference type="Gene3D" id="3.40.50.720">
    <property type="entry name" value="NAD(P)-binding Rossmann-like Domain"/>
    <property type="match status" value="1"/>
</dbReference>
<dbReference type="NCBIfam" id="NF006929">
    <property type="entry name" value="PRK09414.1"/>
    <property type="match status" value="1"/>
</dbReference>
<evidence type="ECO:0000259" key="5">
    <source>
        <dbReference type="SMART" id="SM00839"/>
    </source>
</evidence>
<dbReference type="Pfam" id="PF00208">
    <property type="entry name" value="ELFV_dehydrog"/>
    <property type="match status" value="1"/>
</dbReference>
<dbReference type="OrthoDB" id="6718861at2759"/>
<dbReference type="AlphaFoldDB" id="A0A8T2QT14"/>
<keyword evidence="3 4" id="KW-0560">Oxidoreductase</keyword>
<accession>A0A8T2QT14</accession>
<evidence type="ECO:0000256" key="2">
    <source>
        <dbReference type="ARBA" id="ARBA00012907"/>
    </source>
</evidence>
<evidence type="ECO:0000256" key="3">
    <source>
        <dbReference type="ARBA" id="ARBA00023002"/>
    </source>
</evidence>
<dbReference type="GO" id="GO:0006537">
    <property type="term" value="P:glutamate biosynthetic process"/>
    <property type="evidence" value="ECO:0007669"/>
    <property type="project" value="TreeGrafter"/>
</dbReference>
<dbReference type="InterPro" id="IPR006097">
    <property type="entry name" value="Glu/Leu/Phe/Val/Trp_DH_dimer"/>
</dbReference>
<protein>
    <recommendedName>
        <fullName evidence="2">glutamate dehydrogenase (NADP(+))</fullName>
        <ecNumber evidence="2">1.4.1.4</ecNumber>
    </recommendedName>
</protein>
<evidence type="ECO:0000313" key="6">
    <source>
        <dbReference type="EMBL" id="KAH7286750.1"/>
    </source>
</evidence>
<comment type="caution">
    <text evidence="6">The sequence shown here is derived from an EMBL/GenBank/DDBJ whole genome shotgun (WGS) entry which is preliminary data.</text>
</comment>
<dbReference type="InterPro" id="IPR057456">
    <property type="entry name" value="Znf_C17orf113"/>
</dbReference>
<dbReference type="FunFam" id="1.10.285.10:FF:000007">
    <property type="entry name" value="NADP-specific glutamate dehydrogenase"/>
    <property type="match status" value="1"/>
</dbReference>
<proteinExistence type="inferred from homology"/>
<dbReference type="InterPro" id="IPR036291">
    <property type="entry name" value="NAD(P)-bd_dom_sf"/>
</dbReference>
<dbReference type="PRINTS" id="PR00082">
    <property type="entry name" value="GLFDHDRGNASE"/>
</dbReference>
<gene>
    <name evidence="6" type="ORF">KP509_32G021200</name>
</gene>
<feature type="domain" description="Glutamate/phenylalanine/leucine/valine/L-tryptophan dehydrogenase C-terminal" evidence="5">
    <location>
        <begin position="395"/>
        <end position="642"/>
    </location>
</feature>
<dbReference type="Pfam" id="PF25431">
    <property type="entry name" value="zf-C17orf113"/>
    <property type="match status" value="1"/>
</dbReference>
<dbReference type="EC" id="1.4.1.4" evidence="2"/>
<dbReference type="FunFam" id="3.40.50.10860:FF:000002">
    <property type="entry name" value="Glutamate dehydrogenase"/>
    <property type="match status" value="1"/>
</dbReference>
<dbReference type="SMART" id="SM00839">
    <property type="entry name" value="ELFV_dehydrog"/>
    <property type="match status" value="1"/>
</dbReference>
<evidence type="ECO:0000256" key="1">
    <source>
        <dbReference type="ARBA" id="ARBA00006382"/>
    </source>
</evidence>
<dbReference type="Gene3D" id="3.40.50.10860">
    <property type="entry name" value="Leucine Dehydrogenase, chain A, domain 1"/>
    <property type="match status" value="1"/>
</dbReference>
<organism evidence="6 7">
    <name type="scientific">Ceratopteris richardii</name>
    <name type="common">Triangle waterfern</name>
    <dbReference type="NCBI Taxonomy" id="49495"/>
    <lineage>
        <taxon>Eukaryota</taxon>
        <taxon>Viridiplantae</taxon>
        <taxon>Streptophyta</taxon>
        <taxon>Embryophyta</taxon>
        <taxon>Tracheophyta</taxon>
        <taxon>Polypodiopsida</taxon>
        <taxon>Polypodiidae</taxon>
        <taxon>Polypodiales</taxon>
        <taxon>Pteridineae</taxon>
        <taxon>Pteridaceae</taxon>
        <taxon>Parkerioideae</taxon>
        <taxon>Ceratopteris</taxon>
    </lineage>
</organism>
<keyword evidence="7" id="KW-1185">Reference proteome</keyword>
<dbReference type="Pfam" id="PF02812">
    <property type="entry name" value="ELFV_dehydrog_N"/>
    <property type="match status" value="1"/>
</dbReference>
<dbReference type="SUPFAM" id="SSF53223">
    <property type="entry name" value="Aminoacid dehydrogenase-like, N-terminal domain"/>
    <property type="match status" value="1"/>
</dbReference>
<dbReference type="Proteomes" id="UP000825935">
    <property type="component" value="Chromosome 32"/>
</dbReference>
<dbReference type="InterPro" id="IPR050724">
    <property type="entry name" value="Glu_Leu_Phe_Val_DH"/>
</dbReference>
<evidence type="ECO:0000313" key="7">
    <source>
        <dbReference type="Proteomes" id="UP000825935"/>
    </source>
</evidence>
<dbReference type="Gene3D" id="1.10.285.10">
    <property type="entry name" value="Glutamate Dehydrogenase, chain A, domain 3"/>
    <property type="match status" value="2"/>
</dbReference>
<dbReference type="OMA" id="PCFAAFP"/>
<dbReference type="PANTHER" id="PTHR43571:SF1">
    <property type="entry name" value="NADP-SPECIFIC GLUTAMATE DEHYDROGENASE 1-RELATED"/>
    <property type="match status" value="1"/>
</dbReference>
<dbReference type="InterPro" id="IPR006095">
    <property type="entry name" value="Glu/Leu/Phe/Val/Trp_DH"/>
</dbReference>
<dbReference type="GO" id="GO:0004354">
    <property type="term" value="F:glutamate dehydrogenase (NADP+) activity"/>
    <property type="evidence" value="ECO:0007669"/>
    <property type="project" value="UniProtKB-EC"/>
</dbReference>
<name>A0A8T2QT14_CERRI</name>
<comment type="similarity">
    <text evidence="1 4">Belongs to the Glu/Leu/Phe/Val dehydrogenases family.</text>
</comment>
<dbReference type="EMBL" id="CM035437">
    <property type="protein sequence ID" value="KAH7286750.1"/>
    <property type="molecule type" value="Genomic_DNA"/>
</dbReference>
<dbReference type="InterPro" id="IPR046346">
    <property type="entry name" value="Aminoacid_DH-like_N_sf"/>
</dbReference>
<dbReference type="PANTHER" id="PTHR43571">
    <property type="entry name" value="NADP-SPECIFIC GLUTAMATE DEHYDROGENASE 1-RELATED"/>
    <property type="match status" value="1"/>
</dbReference>
<reference evidence="6" key="1">
    <citation type="submission" date="2021-08" db="EMBL/GenBank/DDBJ databases">
        <title>WGS assembly of Ceratopteris richardii.</title>
        <authorList>
            <person name="Marchant D.B."/>
            <person name="Chen G."/>
            <person name="Jenkins J."/>
            <person name="Shu S."/>
            <person name="Leebens-Mack J."/>
            <person name="Grimwood J."/>
            <person name="Schmutz J."/>
            <person name="Soltis P."/>
            <person name="Soltis D."/>
            <person name="Chen Z.-H."/>
        </authorList>
    </citation>
    <scope>NUCLEOTIDE SEQUENCE</scope>
    <source>
        <strain evidence="6">Whitten #5841</strain>
        <tissue evidence="6">Leaf</tissue>
    </source>
</reference>
<dbReference type="FunFam" id="3.40.50.720:FF:000030">
    <property type="entry name" value="Glutamate dehydrogenase"/>
    <property type="match status" value="1"/>
</dbReference>
<dbReference type="GO" id="GO:0005829">
    <property type="term" value="C:cytosol"/>
    <property type="evidence" value="ECO:0007669"/>
    <property type="project" value="TreeGrafter"/>
</dbReference>
<dbReference type="SUPFAM" id="SSF51735">
    <property type="entry name" value="NAD(P)-binding Rossmann-fold domains"/>
    <property type="match status" value="1"/>
</dbReference>
<sequence>MLSNSACEEMSFSARMNASLEEMNLLQQARGHGLVGVPQSMVREMSEEIDLEIGPGDDDPSFSQAAQALVGVESDEQKHLLMVTGHHDELAKLGQQPRKKKKVVKKWRDEWADTYKWAYVAVHEGTHRIFCSVCKDFGRKHRRNPYGNEGSRNMQMSALEEHNNSLLHKEALRLQMASKDKNISTLERPMYIKALLSKSSESVVDAVMRRDRNEHEYVQAIQELVHCLEPVLAKHPQYVQVLERFLEPERVIMFRVPWVDDKGEAHVNRGFRVQFNRSLGPYRGGLRFHPNADLSVMKVLGLEQAMKNALAANGFGGAGGGSDFDPKGKSENEVMRFCQSFMQELYTYLGPTKDYPLEDMGVGPREISYLFGQYKRLKGCHEGNFSGPRNLWSGFNMHTEATGYGLVHFAKFLLADFSKDIRGLRCVVSGSGKIALHVVEKLFAVGAIPITVSDSRGYLYDEAGFDDGKLRFIRQIKSQQKSLREYTKSYPRAKYCDDCKPWAERCDVAFPCATQNELNHFDATALVGAGCHFLIEGAVMPCTSEALDVLRKSNVFVAPSKAASAGGVALAALEATNSTTFQMHFTIEDFDTRLMDVMREIYIKCVKAGYDYGISKTNTEALVHGANIAAFLQIAEAMQEQGVV</sequence>
<dbReference type="InterPro" id="IPR006096">
    <property type="entry name" value="Glu/Leu/Phe/Val/Trp_DH_C"/>
</dbReference>
<evidence type="ECO:0000256" key="4">
    <source>
        <dbReference type="RuleBase" id="RU004417"/>
    </source>
</evidence>